<dbReference type="Proteomes" id="UP000036356">
    <property type="component" value="Unassembled WGS sequence"/>
</dbReference>
<dbReference type="SMART" id="SM00448">
    <property type="entry name" value="REC"/>
    <property type="match status" value="1"/>
</dbReference>
<comment type="caution">
    <text evidence="6">The sequence shown here is derived from an EMBL/GenBank/DDBJ whole genome shotgun (WGS) entry which is preliminary data.</text>
</comment>
<evidence type="ECO:0000256" key="3">
    <source>
        <dbReference type="PROSITE-ProRule" id="PRU00169"/>
    </source>
</evidence>
<evidence type="ECO:0000256" key="2">
    <source>
        <dbReference type="ARBA" id="ARBA00024867"/>
    </source>
</evidence>
<dbReference type="SUPFAM" id="SSF52172">
    <property type="entry name" value="CheY-like"/>
    <property type="match status" value="1"/>
</dbReference>
<gene>
    <name evidence="6" type="primary">ypdB_3</name>
    <name evidence="6" type="ORF">DEAC_c24190</name>
</gene>
<dbReference type="InterPro" id="IPR011006">
    <property type="entry name" value="CheY-like_superfamily"/>
</dbReference>
<organism evidence="6 7">
    <name type="scientific">Desulfosporosinus acididurans</name>
    <dbReference type="NCBI Taxonomy" id="476652"/>
    <lineage>
        <taxon>Bacteria</taxon>
        <taxon>Bacillati</taxon>
        <taxon>Bacillota</taxon>
        <taxon>Clostridia</taxon>
        <taxon>Eubacteriales</taxon>
        <taxon>Desulfitobacteriaceae</taxon>
        <taxon>Desulfosporosinus</taxon>
    </lineage>
</organism>
<comment type="function">
    <text evidence="2">May play the central regulatory role in sporulation. It may be an element of the effector pathway responsible for the activation of sporulation genes in response to nutritional stress. Spo0A may act in concert with spo0H (a sigma factor) to control the expression of some genes that are critical to the sporulation process.</text>
</comment>
<dbReference type="GO" id="GO:0000156">
    <property type="term" value="F:phosphorelay response regulator activity"/>
    <property type="evidence" value="ECO:0007669"/>
    <property type="project" value="InterPro"/>
</dbReference>
<evidence type="ECO:0000259" key="5">
    <source>
        <dbReference type="PROSITE" id="PS50930"/>
    </source>
</evidence>
<dbReference type="InterPro" id="IPR001789">
    <property type="entry name" value="Sig_transdc_resp-reg_receiver"/>
</dbReference>
<dbReference type="Pfam" id="PF00072">
    <property type="entry name" value="Response_reg"/>
    <property type="match status" value="1"/>
</dbReference>
<sequence length="235" mass="26474">MFTVAVCDDEYDQRRRIIEILSTVAASPLQISEYASGEELLDAIRCGHGANIYFLDVFMGVADGVEVAREIRELDRNCVIVFATNSRDHAVDGYGVHALQYLLKPLDEKNVAGALALALEHLSSQKDRFISLVNKQGVYRISYDDILYVESTARVAAIHTRQEEAFCFYIRLDELEQRLDDKRFYRCHKSFIVNLDHVYAVSKGVMMMAGGSNIPVSVKISEARSCFASHLANRI</sequence>
<dbReference type="SMART" id="SM00850">
    <property type="entry name" value="LytTR"/>
    <property type="match status" value="1"/>
</dbReference>
<accession>A0A0J1FQL6</accession>
<evidence type="ECO:0000313" key="6">
    <source>
        <dbReference type="EMBL" id="KLU65789.1"/>
    </source>
</evidence>
<evidence type="ECO:0000313" key="7">
    <source>
        <dbReference type="Proteomes" id="UP000036356"/>
    </source>
</evidence>
<name>A0A0J1FQL6_9FIRM</name>
<dbReference type="Gene3D" id="2.40.50.1020">
    <property type="entry name" value="LytTr DNA-binding domain"/>
    <property type="match status" value="1"/>
</dbReference>
<dbReference type="InterPro" id="IPR007492">
    <property type="entry name" value="LytTR_DNA-bd_dom"/>
</dbReference>
<dbReference type="GO" id="GO:0003677">
    <property type="term" value="F:DNA binding"/>
    <property type="evidence" value="ECO:0007669"/>
    <property type="project" value="InterPro"/>
</dbReference>
<dbReference type="PANTHER" id="PTHR37299:SF1">
    <property type="entry name" value="STAGE 0 SPORULATION PROTEIN A HOMOLOG"/>
    <property type="match status" value="1"/>
</dbReference>
<dbReference type="AlphaFoldDB" id="A0A0J1FQL6"/>
<evidence type="ECO:0000256" key="1">
    <source>
        <dbReference type="ARBA" id="ARBA00018672"/>
    </source>
</evidence>
<feature type="modified residue" description="4-aspartylphosphate" evidence="3">
    <location>
        <position position="56"/>
    </location>
</feature>
<dbReference type="PROSITE" id="PS50930">
    <property type="entry name" value="HTH_LYTTR"/>
    <property type="match status" value="1"/>
</dbReference>
<dbReference type="PROSITE" id="PS50110">
    <property type="entry name" value="RESPONSE_REGULATORY"/>
    <property type="match status" value="1"/>
</dbReference>
<dbReference type="PATRIC" id="fig|476652.3.peg.2517"/>
<keyword evidence="3" id="KW-0597">Phosphoprotein</keyword>
<protein>
    <recommendedName>
        <fullName evidence="1">Stage 0 sporulation protein A homolog</fullName>
    </recommendedName>
</protein>
<dbReference type="PANTHER" id="PTHR37299">
    <property type="entry name" value="TRANSCRIPTIONAL REGULATOR-RELATED"/>
    <property type="match status" value="1"/>
</dbReference>
<feature type="domain" description="Response regulatory" evidence="4">
    <location>
        <begin position="3"/>
        <end position="119"/>
    </location>
</feature>
<dbReference type="InterPro" id="IPR046947">
    <property type="entry name" value="LytR-like"/>
</dbReference>
<evidence type="ECO:0000259" key="4">
    <source>
        <dbReference type="PROSITE" id="PS50110"/>
    </source>
</evidence>
<dbReference type="EMBL" id="LDZY01000007">
    <property type="protein sequence ID" value="KLU65789.1"/>
    <property type="molecule type" value="Genomic_DNA"/>
</dbReference>
<dbReference type="Pfam" id="PF04397">
    <property type="entry name" value="LytTR"/>
    <property type="match status" value="1"/>
</dbReference>
<reference evidence="6 7" key="1">
    <citation type="submission" date="2015-06" db="EMBL/GenBank/DDBJ databases">
        <title>Draft genome of the moderately acidophilic sulfate reducer Candidatus Desulfosporosinus acididurans strain M1.</title>
        <authorList>
            <person name="Poehlein A."/>
            <person name="Petzsch P."/>
            <person name="Johnson B.D."/>
            <person name="Schloemann M."/>
            <person name="Daniel R."/>
            <person name="Muehling M."/>
        </authorList>
    </citation>
    <scope>NUCLEOTIDE SEQUENCE [LARGE SCALE GENOMIC DNA]</scope>
    <source>
        <strain evidence="6 7">M1</strain>
    </source>
</reference>
<keyword evidence="7" id="KW-1185">Reference proteome</keyword>
<feature type="domain" description="HTH LytTR-type" evidence="5">
    <location>
        <begin position="130"/>
        <end position="198"/>
    </location>
</feature>
<dbReference type="RefSeq" id="WP_047810253.1">
    <property type="nucleotide sequence ID" value="NZ_LDZY01000007.1"/>
</dbReference>
<dbReference type="Gene3D" id="3.40.50.2300">
    <property type="match status" value="1"/>
</dbReference>
<proteinExistence type="predicted"/>
<dbReference type="STRING" id="476652.DEAC_c24190"/>